<name>A0ABS5ZTL6_9PROT</name>
<feature type="region of interest" description="Disordered" evidence="1">
    <location>
        <begin position="144"/>
        <end position="164"/>
    </location>
</feature>
<dbReference type="RefSeq" id="WP_215864878.1">
    <property type="nucleotide sequence ID" value="NZ_JABELD010000180.1"/>
</dbReference>
<reference evidence="2 3" key="1">
    <citation type="journal article" date="2021" name="ISME J.">
        <title>Genomic evolution of the class Acidithiobacillia: deep-branching Proteobacteria living in extreme acidic conditions.</title>
        <authorList>
            <person name="Moya-Beltran A."/>
            <person name="Beard S."/>
            <person name="Rojas-Villalobos C."/>
            <person name="Issotta F."/>
            <person name="Gallardo Y."/>
            <person name="Ulloa R."/>
            <person name="Giaveno A."/>
            <person name="Degli Esposti M."/>
            <person name="Johnson D.B."/>
            <person name="Quatrini R."/>
        </authorList>
    </citation>
    <scope>NUCLEOTIDE SEQUENCE [LARGE SCALE GENOMIC DNA]</scope>
    <source>
        <strain evidence="2 3">ATCC 19703</strain>
    </source>
</reference>
<gene>
    <name evidence="2" type="ORF">HJG40_14805</name>
</gene>
<protein>
    <recommendedName>
        <fullName evidence="4">AP2/ERF domain-containing protein</fullName>
    </recommendedName>
</protein>
<accession>A0ABS5ZTL6</accession>
<evidence type="ECO:0000313" key="3">
    <source>
        <dbReference type="Proteomes" id="UP001197028"/>
    </source>
</evidence>
<comment type="caution">
    <text evidence="2">The sequence shown here is derived from an EMBL/GenBank/DDBJ whole genome shotgun (WGS) entry which is preliminary data.</text>
</comment>
<sequence>METKEKFGITRSKQKSGNGWLVRLYLPGENKRPVAQRYFADKKHGGTDKALEVAKVWRDEKMREHTVAPRKRDGSGYFLKYNRRNAVSGRIGINLVSYKNPDGSFRNLSWQARFMVDGKQKNKSYSILKYGYETAWRMAAMERSRHDGQPMPESAPDMPDWMPK</sequence>
<evidence type="ECO:0008006" key="4">
    <source>
        <dbReference type="Google" id="ProtNLM"/>
    </source>
</evidence>
<evidence type="ECO:0000256" key="1">
    <source>
        <dbReference type="SAM" id="MobiDB-lite"/>
    </source>
</evidence>
<dbReference type="Proteomes" id="UP001197028">
    <property type="component" value="Unassembled WGS sequence"/>
</dbReference>
<keyword evidence="3" id="KW-1185">Reference proteome</keyword>
<dbReference type="Gene3D" id="1.20.5.2050">
    <property type="match status" value="1"/>
</dbReference>
<organism evidence="2 3">
    <name type="scientific">Acidithiobacillus concretivorus</name>
    <dbReference type="NCBI Taxonomy" id="3063952"/>
    <lineage>
        <taxon>Bacteria</taxon>
        <taxon>Pseudomonadati</taxon>
        <taxon>Pseudomonadota</taxon>
        <taxon>Acidithiobacillia</taxon>
        <taxon>Acidithiobacillales</taxon>
        <taxon>Acidithiobacillaceae</taxon>
        <taxon>Acidithiobacillus</taxon>
    </lineage>
</organism>
<evidence type="ECO:0000313" key="2">
    <source>
        <dbReference type="EMBL" id="MBU2740020.1"/>
    </source>
</evidence>
<dbReference type="EMBL" id="JABELD010000180">
    <property type="protein sequence ID" value="MBU2740020.1"/>
    <property type="molecule type" value="Genomic_DNA"/>
</dbReference>
<proteinExistence type="predicted"/>